<reference evidence="2" key="1">
    <citation type="journal article" date="2019" name="Int. J. Syst. Evol. Microbiol.">
        <title>The Global Catalogue of Microorganisms (GCM) 10K type strain sequencing project: providing services to taxonomists for standard genome sequencing and annotation.</title>
        <authorList>
            <consortium name="The Broad Institute Genomics Platform"/>
            <consortium name="The Broad Institute Genome Sequencing Center for Infectious Disease"/>
            <person name="Wu L."/>
            <person name="Ma J."/>
        </authorList>
    </citation>
    <scope>NUCLEOTIDE SEQUENCE [LARGE SCALE GENOMIC DNA]</scope>
    <source>
        <strain evidence="2">CGMCC 1.12286</strain>
    </source>
</reference>
<protein>
    <submittedName>
        <fullName evidence="1">Uncharacterized protein</fullName>
    </submittedName>
</protein>
<proteinExistence type="predicted"/>
<accession>A0ABW4JND1</accession>
<sequence length="266" mass="30133">MTERKQFNFPNEMPAISIQACSAPSITVDCCELRWWFAEPKLGTDVAYAMYEAASPAPLISVKRLQAIGMAEIHGVEAVELLVTEENRANPTEQIQWHMYARLNPHSVEWLATVVSSGGKKIFYTFRDSTFVVDWGEIARKLVDNGRFQREADGYAMQDRGAKSASGAGMYTVQIGEQRYTCLRVLDIDDQPTAYDTLVEAFIDPAGRTVLCRRYNGRLYPHQRGQAWDEVYPHNQRMKINGVTFVHWYDCLPSFVFADVAANSQS</sequence>
<gene>
    <name evidence="1" type="ORF">ACFSB2_23410</name>
</gene>
<organism evidence="1 2">
    <name type="scientific">Alicyclobacillus fodiniaquatilis</name>
    <dbReference type="NCBI Taxonomy" id="1661150"/>
    <lineage>
        <taxon>Bacteria</taxon>
        <taxon>Bacillati</taxon>
        <taxon>Bacillota</taxon>
        <taxon>Bacilli</taxon>
        <taxon>Bacillales</taxon>
        <taxon>Alicyclobacillaceae</taxon>
        <taxon>Alicyclobacillus</taxon>
    </lineage>
</organism>
<name>A0ABW4JND1_9BACL</name>
<keyword evidence="2" id="KW-1185">Reference proteome</keyword>
<evidence type="ECO:0000313" key="2">
    <source>
        <dbReference type="Proteomes" id="UP001597079"/>
    </source>
</evidence>
<dbReference type="Proteomes" id="UP001597079">
    <property type="component" value="Unassembled WGS sequence"/>
</dbReference>
<dbReference type="EMBL" id="JBHUCX010000095">
    <property type="protein sequence ID" value="MFD1677614.1"/>
    <property type="molecule type" value="Genomic_DNA"/>
</dbReference>
<dbReference type="RefSeq" id="WP_377945524.1">
    <property type="nucleotide sequence ID" value="NZ_JBHUCX010000095.1"/>
</dbReference>
<comment type="caution">
    <text evidence="1">The sequence shown here is derived from an EMBL/GenBank/DDBJ whole genome shotgun (WGS) entry which is preliminary data.</text>
</comment>
<evidence type="ECO:0000313" key="1">
    <source>
        <dbReference type="EMBL" id="MFD1677614.1"/>
    </source>
</evidence>